<comment type="similarity">
    <text evidence="3">Belongs to the UreF family.</text>
</comment>
<name>A0A286ICC1_9HYPH</name>
<evidence type="ECO:0000313" key="5">
    <source>
        <dbReference type="Proteomes" id="UP000219465"/>
    </source>
</evidence>
<comment type="function">
    <text evidence="3">Required for maturation of urease via the functional incorporation of the urease nickel metallocenter.</text>
</comment>
<dbReference type="InterPro" id="IPR038277">
    <property type="entry name" value="UreF_sf"/>
</dbReference>
<evidence type="ECO:0000256" key="3">
    <source>
        <dbReference type="HAMAP-Rule" id="MF_01385"/>
    </source>
</evidence>
<dbReference type="PIRSF" id="PIRSF009467">
    <property type="entry name" value="Ureas_acces_UreF"/>
    <property type="match status" value="1"/>
</dbReference>
<dbReference type="HAMAP" id="MF_01385">
    <property type="entry name" value="UreF"/>
    <property type="match status" value="1"/>
</dbReference>
<keyword evidence="5" id="KW-1185">Reference proteome</keyword>
<keyword evidence="2 3" id="KW-0143">Chaperone</keyword>
<comment type="subunit">
    <text evidence="3">UreD, UreF and UreG form a complex that acts as a GTP-hydrolysis-dependent molecular chaperone, activating the urease apoprotein by helping to assemble the nickel containing metallocenter of UreC. The UreE protein probably delivers the nickel.</text>
</comment>
<sequence length="240" mass="25670">MIISILMNMNMNTNMAIAMTETTNAAQLLKLMSWLSPVFPIGGFAYSAGLEQAVQSSHVSDQSSLSDWIRVQITQGAQWNDSVLLAEAHRRVGQKPELEEVTDLCLALCVGQQRLDEARGQGTSFIRAVSHWVSPAHFPDRDTPLPVAIGIAAGVDGIELSLTAGAYLHAFVSNQLQCAIRLSVTGQDGAAKILAGLEPVVEATALRATASTLEDLGAATFMADIASLNHETLEPRLFLS</sequence>
<evidence type="ECO:0000256" key="1">
    <source>
        <dbReference type="ARBA" id="ARBA00022988"/>
    </source>
</evidence>
<protein>
    <recommendedName>
        <fullName evidence="3">Urease accessory protein UreF</fullName>
    </recommendedName>
</protein>
<keyword evidence="1 3" id="KW-0996">Nickel insertion</keyword>
<dbReference type="Pfam" id="PF01730">
    <property type="entry name" value="UreF"/>
    <property type="match status" value="1"/>
</dbReference>
<gene>
    <name evidence="3" type="primary">ureF</name>
    <name evidence="4" type="ORF">SAMN05877838_2668</name>
</gene>
<dbReference type="GO" id="GO:0005737">
    <property type="term" value="C:cytoplasm"/>
    <property type="evidence" value="ECO:0007669"/>
    <property type="project" value="UniProtKB-SubCell"/>
</dbReference>
<accession>A0A286ICC1</accession>
<proteinExistence type="inferred from homology"/>
<organism evidence="4 5">
    <name type="scientific">Hoeflea halophila</name>
    <dbReference type="NCBI Taxonomy" id="714899"/>
    <lineage>
        <taxon>Bacteria</taxon>
        <taxon>Pseudomonadati</taxon>
        <taxon>Pseudomonadota</taxon>
        <taxon>Alphaproteobacteria</taxon>
        <taxon>Hyphomicrobiales</taxon>
        <taxon>Rhizobiaceae</taxon>
        <taxon>Hoeflea</taxon>
    </lineage>
</organism>
<dbReference type="GO" id="GO:0016151">
    <property type="term" value="F:nickel cation binding"/>
    <property type="evidence" value="ECO:0007669"/>
    <property type="project" value="UniProtKB-UniRule"/>
</dbReference>
<dbReference type="AlphaFoldDB" id="A0A286ICC1"/>
<comment type="subcellular location">
    <subcellularLocation>
        <location evidence="3">Cytoplasm</location>
    </subcellularLocation>
</comment>
<dbReference type="InterPro" id="IPR002639">
    <property type="entry name" value="UreF"/>
</dbReference>
<dbReference type="Proteomes" id="UP000219465">
    <property type="component" value="Unassembled WGS sequence"/>
</dbReference>
<dbReference type="Gene3D" id="1.10.4190.10">
    <property type="entry name" value="Urease accessory protein UreF"/>
    <property type="match status" value="1"/>
</dbReference>
<evidence type="ECO:0000313" key="4">
    <source>
        <dbReference type="EMBL" id="SOE17765.1"/>
    </source>
</evidence>
<reference evidence="5" key="1">
    <citation type="submission" date="2017-08" db="EMBL/GenBank/DDBJ databases">
        <authorList>
            <person name="Varghese N."/>
            <person name="Submissions S."/>
        </authorList>
    </citation>
    <scope>NUCLEOTIDE SEQUENCE [LARGE SCALE GENOMIC DNA]</scope>
    <source>
        <strain evidence="5">KCTC 23107</strain>
    </source>
</reference>
<dbReference type="EMBL" id="OCPC01000003">
    <property type="protein sequence ID" value="SOE17765.1"/>
    <property type="molecule type" value="Genomic_DNA"/>
</dbReference>
<keyword evidence="3" id="KW-0963">Cytoplasm</keyword>
<dbReference type="PANTHER" id="PTHR33620">
    <property type="entry name" value="UREASE ACCESSORY PROTEIN F"/>
    <property type="match status" value="1"/>
</dbReference>
<evidence type="ECO:0000256" key="2">
    <source>
        <dbReference type="ARBA" id="ARBA00023186"/>
    </source>
</evidence>
<dbReference type="PANTHER" id="PTHR33620:SF1">
    <property type="entry name" value="UREASE ACCESSORY PROTEIN F"/>
    <property type="match status" value="1"/>
</dbReference>